<feature type="transmembrane region" description="Helical" evidence="2">
    <location>
        <begin position="214"/>
        <end position="240"/>
    </location>
</feature>
<dbReference type="Proteomes" id="UP000009022">
    <property type="component" value="Unassembled WGS sequence"/>
</dbReference>
<evidence type="ECO:0000313" key="3">
    <source>
        <dbReference type="EMBL" id="EDV29661.1"/>
    </source>
</evidence>
<dbReference type="HOGENOM" id="CLU_829837_0_0_1"/>
<dbReference type="EMBL" id="DS985241">
    <property type="protein sequence ID" value="EDV29661.1"/>
    <property type="molecule type" value="Genomic_DNA"/>
</dbReference>
<dbReference type="GeneID" id="6750077"/>
<evidence type="ECO:0000256" key="2">
    <source>
        <dbReference type="SAM" id="Phobius"/>
    </source>
</evidence>
<keyword evidence="4" id="KW-1185">Reference proteome</keyword>
<keyword evidence="2" id="KW-1133">Transmembrane helix</keyword>
<proteinExistence type="predicted"/>
<protein>
    <submittedName>
        <fullName evidence="3">Uncharacterized protein</fullName>
    </submittedName>
</protein>
<keyword evidence="2" id="KW-0472">Membrane</keyword>
<feature type="region of interest" description="Disordered" evidence="1">
    <location>
        <begin position="250"/>
        <end position="276"/>
    </location>
</feature>
<organism evidence="3 4">
    <name type="scientific">Trichoplax adhaerens</name>
    <name type="common">Trichoplax reptans</name>
    <dbReference type="NCBI Taxonomy" id="10228"/>
    <lineage>
        <taxon>Eukaryota</taxon>
        <taxon>Metazoa</taxon>
        <taxon>Placozoa</taxon>
        <taxon>Uniplacotomia</taxon>
        <taxon>Trichoplacea</taxon>
        <taxon>Trichoplacidae</taxon>
        <taxon>Trichoplax</taxon>
    </lineage>
</organism>
<feature type="transmembrane region" description="Helical" evidence="2">
    <location>
        <begin position="48"/>
        <end position="68"/>
    </location>
</feature>
<dbReference type="RefSeq" id="XP_002108863.1">
    <property type="nucleotide sequence ID" value="XM_002108827.1"/>
</dbReference>
<feature type="transmembrane region" description="Helical" evidence="2">
    <location>
        <begin position="80"/>
        <end position="99"/>
    </location>
</feature>
<keyword evidence="2" id="KW-0812">Transmembrane</keyword>
<dbReference type="KEGG" id="tad:TRIADDRAFT_52283"/>
<sequence>MAHLYDPNHGGEFHLIGAAVKHTSRQSSEACPRAHCTNEDTDASSILLAAWTGAFLLVAFIIPCSRYLSHRVTKIPAVSFAFWLILIVLTFIFRGSAILNTTIFTNAILRGYRIVSVAIIGCVGMVAYTIYLFTDKRKLLNGLIMVNQLRDCEDEHIKSSQGDTISATANNEKLAHEIGKRYPHFHSHQNVLSIEHEQTNAVAERNSREADEGYLINIIAWLTIPLAVADSVFIFLPILLNSTGSCNSTSVTTTAAPHTAAPGHHERSVNHSEVPHSVHPTSAEVHATTAPSDLCIRNLPLFYAGAIIFTVQKLIQGNLYSHSSSGLLNFIHAFH</sequence>
<feature type="compositionally biased region" description="Low complexity" evidence="1">
    <location>
        <begin position="252"/>
        <end position="262"/>
    </location>
</feature>
<feature type="transmembrane region" description="Helical" evidence="2">
    <location>
        <begin position="111"/>
        <end position="133"/>
    </location>
</feature>
<feature type="compositionally biased region" description="Basic and acidic residues" evidence="1">
    <location>
        <begin position="263"/>
        <end position="276"/>
    </location>
</feature>
<dbReference type="AlphaFoldDB" id="B3RM96"/>
<evidence type="ECO:0000313" key="4">
    <source>
        <dbReference type="Proteomes" id="UP000009022"/>
    </source>
</evidence>
<dbReference type="InParanoid" id="B3RM96"/>
<dbReference type="CTD" id="6750077"/>
<gene>
    <name evidence="3" type="ORF">TRIADDRAFT_52283</name>
</gene>
<name>B3RM96_TRIAD</name>
<accession>B3RM96</accession>
<evidence type="ECO:0000256" key="1">
    <source>
        <dbReference type="SAM" id="MobiDB-lite"/>
    </source>
</evidence>
<reference evidence="3 4" key="1">
    <citation type="journal article" date="2008" name="Nature">
        <title>The Trichoplax genome and the nature of placozoans.</title>
        <authorList>
            <person name="Srivastava M."/>
            <person name="Begovic E."/>
            <person name="Chapman J."/>
            <person name="Putnam N.H."/>
            <person name="Hellsten U."/>
            <person name="Kawashima T."/>
            <person name="Kuo A."/>
            <person name="Mitros T."/>
            <person name="Salamov A."/>
            <person name="Carpenter M.L."/>
            <person name="Signorovitch A.Y."/>
            <person name="Moreno M.A."/>
            <person name="Kamm K."/>
            <person name="Grimwood J."/>
            <person name="Schmutz J."/>
            <person name="Shapiro H."/>
            <person name="Grigoriev I.V."/>
            <person name="Buss L.W."/>
            <person name="Schierwater B."/>
            <person name="Dellaporta S.L."/>
            <person name="Rokhsar D.S."/>
        </authorList>
    </citation>
    <scope>NUCLEOTIDE SEQUENCE [LARGE SCALE GENOMIC DNA]</scope>
    <source>
        <strain evidence="3 4">Grell-BS-1999</strain>
    </source>
</reference>